<feature type="region of interest" description="Disordered" evidence="1">
    <location>
        <begin position="1"/>
        <end position="35"/>
    </location>
</feature>
<name>A0AAV9UA48_9PEZI</name>
<keyword evidence="3" id="KW-1185">Reference proteome</keyword>
<evidence type="ECO:0000313" key="2">
    <source>
        <dbReference type="EMBL" id="KAK6337511.1"/>
    </source>
</evidence>
<reference evidence="2 3" key="1">
    <citation type="submission" date="2019-10" db="EMBL/GenBank/DDBJ databases">
        <authorList>
            <person name="Palmer J.M."/>
        </authorList>
    </citation>
    <scope>NUCLEOTIDE SEQUENCE [LARGE SCALE GENOMIC DNA]</scope>
    <source>
        <strain evidence="2 3">TWF730</strain>
    </source>
</reference>
<comment type="caution">
    <text evidence="2">The sequence shown here is derived from an EMBL/GenBank/DDBJ whole genome shotgun (WGS) entry which is preliminary data.</text>
</comment>
<protein>
    <submittedName>
        <fullName evidence="2">Uncharacterized protein</fullName>
    </submittedName>
</protein>
<evidence type="ECO:0000313" key="3">
    <source>
        <dbReference type="Proteomes" id="UP001373714"/>
    </source>
</evidence>
<dbReference type="EMBL" id="JAVHNS010000013">
    <property type="protein sequence ID" value="KAK6337511.1"/>
    <property type="molecule type" value="Genomic_DNA"/>
</dbReference>
<feature type="compositionally biased region" description="Basic and acidic residues" evidence="1">
    <location>
        <begin position="1"/>
        <end position="11"/>
    </location>
</feature>
<gene>
    <name evidence="2" type="ORF">TWF730_002910</name>
</gene>
<sequence length="63" mass="7323">MLDKETRDGNNKRGKTLTPNNMTNDKRKQGWSREFEETEVKGKEECDDVRQSVNRPVIIMIGV</sequence>
<feature type="compositionally biased region" description="Basic and acidic residues" evidence="1">
    <location>
        <begin position="24"/>
        <end position="35"/>
    </location>
</feature>
<dbReference type="AlphaFoldDB" id="A0AAV9UA48"/>
<evidence type="ECO:0000256" key="1">
    <source>
        <dbReference type="SAM" id="MobiDB-lite"/>
    </source>
</evidence>
<organism evidence="2 3">
    <name type="scientific">Orbilia blumenaviensis</name>
    <dbReference type="NCBI Taxonomy" id="1796055"/>
    <lineage>
        <taxon>Eukaryota</taxon>
        <taxon>Fungi</taxon>
        <taxon>Dikarya</taxon>
        <taxon>Ascomycota</taxon>
        <taxon>Pezizomycotina</taxon>
        <taxon>Orbiliomycetes</taxon>
        <taxon>Orbiliales</taxon>
        <taxon>Orbiliaceae</taxon>
        <taxon>Orbilia</taxon>
    </lineage>
</organism>
<proteinExistence type="predicted"/>
<dbReference type="Proteomes" id="UP001373714">
    <property type="component" value="Unassembled WGS sequence"/>
</dbReference>
<accession>A0AAV9UA48</accession>